<evidence type="ECO:0000313" key="1">
    <source>
        <dbReference type="EMBL" id="SVC84827.1"/>
    </source>
</evidence>
<gene>
    <name evidence="1" type="ORF">METZ01_LOCUS337681</name>
</gene>
<proteinExistence type="predicted"/>
<protein>
    <recommendedName>
        <fullName evidence="2">2-iminoacetate synthase ThiH</fullName>
    </recommendedName>
</protein>
<sequence length="104" mass="11744">VSFVNTFNQLPLERLLHCSMQASADEVTQSLKTKTLKLADFARLISPAAGDYLEPMSRRAQSITQQRFGKVIRLFAPLYLSNECINNCSYCGFSRDNPILRVTL</sequence>
<dbReference type="InterPro" id="IPR034428">
    <property type="entry name" value="ThiH/NoCL/HydG-like"/>
</dbReference>
<feature type="non-terminal residue" evidence="1">
    <location>
        <position position="1"/>
    </location>
</feature>
<reference evidence="1" key="1">
    <citation type="submission" date="2018-05" db="EMBL/GenBank/DDBJ databases">
        <authorList>
            <person name="Lanie J.A."/>
            <person name="Ng W.-L."/>
            <person name="Kazmierczak K.M."/>
            <person name="Andrzejewski T.M."/>
            <person name="Davidsen T.M."/>
            <person name="Wayne K.J."/>
            <person name="Tettelin H."/>
            <person name="Glass J.I."/>
            <person name="Rusch D."/>
            <person name="Podicherti R."/>
            <person name="Tsui H.-C.T."/>
            <person name="Winkler M.E."/>
        </authorList>
    </citation>
    <scope>NUCLEOTIDE SEQUENCE</scope>
</reference>
<dbReference type="PANTHER" id="PTHR43583:SF1">
    <property type="entry name" value="2-IMINOACETATE SYNTHASE"/>
    <property type="match status" value="1"/>
</dbReference>
<dbReference type="SUPFAM" id="SSF102114">
    <property type="entry name" value="Radical SAM enzymes"/>
    <property type="match status" value="1"/>
</dbReference>
<dbReference type="AlphaFoldDB" id="A0A382QIJ7"/>
<name>A0A382QIJ7_9ZZZZ</name>
<feature type="non-terminal residue" evidence="1">
    <location>
        <position position="104"/>
    </location>
</feature>
<dbReference type="PANTHER" id="PTHR43583">
    <property type="entry name" value="2-IMINOACETATE SYNTHASE"/>
    <property type="match status" value="1"/>
</dbReference>
<evidence type="ECO:0008006" key="2">
    <source>
        <dbReference type="Google" id="ProtNLM"/>
    </source>
</evidence>
<accession>A0A382QIJ7</accession>
<organism evidence="1">
    <name type="scientific">marine metagenome</name>
    <dbReference type="NCBI Taxonomy" id="408172"/>
    <lineage>
        <taxon>unclassified sequences</taxon>
        <taxon>metagenomes</taxon>
        <taxon>ecological metagenomes</taxon>
    </lineage>
</organism>
<dbReference type="InterPro" id="IPR058240">
    <property type="entry name" value="rSAM_sf"/>
</dbReference>
<dbReference type="InterPro" id="IPR013785">
    <property type="entry name" value="Aldolase_TIM"/>
</dbReference>
<dbReference type="EMBL" id="UINC01114489">
    <property type="protein sequence ID" value="SVC84827.1"/>
    <property type="molecule type" value="Genomic_DNA"/>
</dbReference>
<dbReference type="Gene3D" id="3.20.20.70">
    <property type="entry name" value="Aldolase class I"/>
    <property type="match status" value="1"/>
</dbReference>